<name>A0A6J1IHQ8_CUCMA</name>
<proteinExistence type="inferred from homology"/>
<keyword evidence="3 6" id="KW-0713">Self-incompatibility</keyword>
<gene>
    <name evidence="8" type="primary">LOC111473723</name>
</gene>
<comment type="similarity">
    <text evidence="2 6">Belongs to the plant self-incompatibility (S1) protein family.</text>
</comment>
<protein>
    <recommendedName>
        <fullName evidence="6">S-protein homolog</fullName>
    </recommendedName>
</protein>
<dbReference type="InterPro" id="IPR010264">
    <property type="entry name" value="Self-incomp_S1"/>
</dbReference>
<dbReference type="AlphaFoldDB" id="A0A6J1IHQ8"/>
<comment type="subcellular location">
    <subcellularLocation>
        <location evidence="1 6">Secreted</location>
    </subcellularLocation>
</comment>
<dbReference type="Proteomes" id="UP000504608">
    <property type="component" value="Unplaced"/>
</dbReference>
<evidence type="ECO:0000256" key="6">
    <source>
        <dbReference type="RuleBase" id="RU367044"/>
    </source>
</evidence>
<evidence type="ECO:0000313" key="7">
    <source>
        <dbReference type="Proteomes" id="UP000504608"/>
    </source>
</evidence>
<reference evidence="8" key="1">
    <citation type="submission" date="2025-08" db="UniProtKB">
        <authorList>
            <consortium name="RefSeq"/>
        </authorList>
    </citation>
    <scope>IDENTIFICATION</scope>
    <source>
        <tissue evidence="8">Young leaves</tissue>
    </source>
</reference>
<dbReference type="PANTHER" id="PTHR31232:SF156">
    <property type="entry name" value="PLANT SELF-INCOMPATIBILITY PROTEIN S1 FAMILY-RELATED"/>
    <property type="match status" value="1"/>
</dbReference>
<accession>A0A6J1IHQ8</accession>
<dbReference type="PANTHER" id="PTHR31232">
    <property type="match status" value="1"/>
</dbReference>
<feature type="chain" id="PRO_5027141320" description="S-protein homolog" evidence="6">
    <location>
        <begin position="19"/>
        <end position="119"/>
    </location>
</feature>
<keyword evidence="5 6" id="KW-0732">Signal</keyword>
<dbReference type="Pfam" id="PF05938">
    <property type="entry name" value="Self-incomp_S1"/>
    <property type="match status" value="1"/>
</dbReference>
<feature type="signal peptide" evidence="6">
    <location>
        <begin position="1"/>
        <end position="18"/>
    </location>
</feature>
<dbReference type="RefSeq" id="XP_022974913.1">
    <property type="nucleotide sequence ID" value="XM_023119145.1"/>
</dbReference>
<dbReference type="GeneID" id="111473723"/>
<evidence type="ECO:0000256" key="3">
    <source>
        <dbReference type="ARBA" id="ARBA00022471"/>
    </source>
</evidence>
<sequence length="119" mass="13804">MIKNIVAFFLFTVALVGAEVPRVALPPPGPSRYYIHVVNGLSKLGLLVHCQSKDDDLGYHRLLNHGDDYQWNFKHLWLRDRCKHGTVGTCIWTAKDDGIYLRNFLANVDELIHKWIYKR</sequence>
<dbReference type="OrthoDB" id="1727555at2759"/>
<dbReference type="KEGG" id="cmax:111473723"/>
<evidence type="ECO:0000256" key="1">
    <source>
        <dbReference type="ARBA" id="ARBA00004613"/>
    </source>
</evidence>
<dbReference type="GO" id="GO:0005576">
    <property type="term" value="C:extracellular region"/>
    <property type="evidence" value="ECO:0007669"/>
    <property type="project" value="UniProtKB-SubCell"/>
</dbReference>
<evidence type="ECO:0000256" key="2">
    <source>
        <dbReference type="ARBA" id="ARBA00005581"/>
    </source>
</evidence>
<evidence type="ECO:0000313" key="8">
    <source>
        <dbReference type="RefSeq" id="XP_022974913.1"/>
    </source>
</evidence>
<keyword evidence="7" id="KW-1185">Reference proteome</keyword>
<organism evidence="7 8">
    <name type="scientific">Cucurbita maxima</name>
    <name type="common">Pumpkin</name>
    <name type="synonym">Winter squash</name>
    <dbReference type="NCBI Taxonomy" id="3661"/>
    <lineage>
        <taxon>Eukaryota</taxon>
        <taxon>Viridiplantae</taxon>
        <taxon>Streptophyta</taxon>
        <taxon>Embryophyta</taxon>
        <taxon>Tracheophyta</taxon>
        <taxon>Spermatophyta</taxon>
        <taxon>Magnoliopsida</taxon>
        <taxon>eudicotyledons</taxon>
        <taxon>Gunneridae</taxon>
        <taxon>Pentapetalae</taxon>
        <taxon>rosids</taxon>
        <taxon>fabids</taxon>
        <taxon>Cucurbitales</taxon>
        <taxon>Cucurbitaceae</taxon>
        <taxon>Cucurbiteae</taxon>
        <taxon>Cucurbita</taxon>
    </lineage>
</organism>
<evidence type="ECO:0000256" key="4">
    <source>
        <dbReference type="ARBA" id="ARBA00022525"/>
    </source>
</evidence>
<keyword evidence="4 6" id="KW-0964">Secreted</keyword>
<dbReference type="GO" id="GO:0060320">
    <property type="term" value="P:rejection of self pollen"/>
    <property type="evidence" value="ECO:0007669"/>
    <property type="project" value="UniProtKB-KW"/>
</dbReference>
<evidence type="ECO:0000256" key="5">
    <source>
        <dbReference type="ARBA" id="ARBA00022729"/>
    </source>
</evidence>